<organism evidence="1 2">
    <name type="scientific">Pseudaquabacterium inlustre</name>
    <dbReference type="NCBI Taxonomy" id="2984192"/>
    <lineage>
        <taxon>Bacteria</taxon>
        <taxon>Pseudomonadati</taxon>
        <taxon>Pseudomonadota</taxon>
        <taxon>Betaproteobacteria</taxon>
        <taxon>Burkholderiales</taxon>
        <taxon>Sphaerotilaceae</taxon>
        <taxon>Pseudaquabacterium</taxon>
    </lineage>
</organism>
<proteinExistence type="predicted"/>
<protein>
    <recommendedName>
        <fullName evidence="3">DUF469 family protein</fullName>
    </recommendedName>
</protein>
<reference evidence="1 2" key="1">
    <citation type="submission" date="2024-04" db="EMBL/GenBank/DDBJ databases">
        <title>Novel species of the genus Ideonella isolated from streams.</title>
        <authorList>
            <person name="Lu H."/>
        </authorList>
    </citation>
    <scope>NUCLEOTIDE SEQUENCE [LARGE SCALE GENOMIC DNA]</scope>
    <source>
        <strain evidence="1 2">DXS22W</strain>
    </source>
</reference>
<dbReference type="RefSeq" id="WP_341409247.1">
    <property type="nucleotide sequence ID" value="NZ_JBBUTH010000002.1"/>
</dbReference>
<gene>
    <name evidence="1" type="ORF">AACH10_04880</name>
</gene>
<dbReference type="EMBL" id="JBBUTH010000002">
    <property type="protein sequence ID" value="MEK8049566.1"/>
    <property type="molecule type" value="Genomic_DNA"/>
</dbReference>
<sequence>MNIYPIRPAGPTNFAVRVHMRRGLTHSQELAFLRRLEVWIAERDLVMEGAQTAFTIVSERELTPTDQADLLIRLLDDPAVQQGRVGPLVGKANDLSEEVTGLIWVEAAAKDSLVDAARALYESGRLDGAGFLEALGSYVYRPSENLEA</sequence>
<evidence type="ECO:0008006" key="3">
    <source>
        <dbReference type="Google" id="ProtNLM"/>
    </source>
</evidence>
<evidence type="ECO:0000313" key="1">
    <source>
        <dbReference type="EMBL" id="MEK8049566.1"/>
    </source>
</evidence>
<name>A0ABU9CD29_9BURK</name>
<accession>A0ABU9CD29</accession>
<comment type="caution">
    <text evidence="1">The sequence shown here is derived from an EMBL/GenBank/DDBJ whole genome shotgun (WGS) entry which is preliminary data.</text>
</comment>
<keyword evidence="2" id="KW-1185">Reference proteome</keyword>
<dbReference type="Proteomes" id="UP001365405">
    <property type="component" value="Unassembled WGS sequence"/>
</dbReference>
<evidence type="ECO:0000313" key="2">
    <source>
        <dbReference type="Proteomes" id="UP001365405"/>
    </source>
</evidence>